<protein>
    <recommendedName>
        <fullName evidence="1">Secretion system C-terminal sorting domain-containing protein</fullName>
    </recommendedName>
</protein>
<dbReference type="OrthoDB" id="1488838at2"/>
<dbReference type="Gene3D" id="2.60.120.260">
    <property type="entry name" value="Galactose-binding domain-like"/>
    <property type="match status" value="1"/>
</dbReference>
<evidence type="ECO:0000313" key="2">
    <source>
        <dbReference type="EMBL" id="AXE18855.1"/>
    </source>
</evidence>
<feature type="domain" description="Secretion system C-terminal sorting" evidence="1">
    <location>
        <begin position="579"/>
        <end position="646"/>
    </location>
</feature>
<evidence type="ECO:0000313" key="3">
    <source>
        <dbReference type="Proteomes" id="UP000251993"/>
    </source>
</evidence>
<dbReference type="NCBIfam" id="TIGR04183">
    <property type="entry name" value="Por_Secre_tail"/>
    <property type="match status" value="1"/>
</dbReference>
<dbReference type="Pfam" id="PF18962">
    <property type="entry name" value="Por_Secre_tail"/>
    <property type="match status" value="1"/>
</dbReference>
<dbReference type="EMBL" id="CP030850">
    <property type="protein sequence ID" value="AXE18855.1"/>
    <property type="molecule type" value="Genomic_DNA"/>
</dbReference>
<name>A0A344TJN4_9BACT</name>
<proteinExistence type="predicted"/>
<organism evidence="2 3">
    <name type="scientific">Runella rosea</name>
    <dbReference type="NCBI Taxonomy" id="2259595"/>
    <lineage>
        <taxon>Bacteria</taxon>
        <taxon>Pseudomonadati</taxon>
        <taxon>Bacteroidota</taxon>
        <taxon>Cytophagia</taxon>
        <taxon>Cytophagales</taxon>
        <taxon>Spirosomataceae</taxon>
        <taxon>Runella</taxon>
    </lineage>
</organism>
<accession>A0A344TJN4</accession>
<keyword evidence="3" id="KW-1185">Reference proteome</keyword>
<evidence type="ECO:0000259" key="1">
    <source>
        <dbReference type="Pfam" id="PF18962"/>
    </source>
</evidence>
<gene>
    <name evidence="2" type="ORF">DR864_14395</name>
</gene>
<dbReference type="KEGG" id="run:DR864_14395"/>
<dbReference type="AlphaFoldDB" id="A0A344TJN4"/>
<sequence length="649" mass="72809">MNNFSGARNKILTLTKNRTSVIGYFLTNTTNAAFCAKRLRCILLLTLLSCTAHAQLVGFPIAPTQATSTSKNARTQALSLPFFDDFSLTNGSAPSPALWIAGGGTYVNNTNTLNHPTVNVVTFDGANAAGQPYNLVNQNAQGNSDTLTSQPINLAGLTVADSIYLSFYWELRGLGEFPDADDSLRVQLLNDKGVWQTIWKQAGGVPNPNFNYVQLAIRNSAYFHANFQFRFQAFARQSGPFDSWHVDYVYLDKSRRLNRYIQDVAINLPVSSFLKRYAAMPLKQYLANARAETADSVFTRINNLHNIFNSTAFSYTLKDELSGRAFQTILQNNSVFIDQFSAQNKIVKPQAISVDTNVTQRLSLVNRFQILTTDDRNPSIPGVDLRRNDSISGKTVLDDYYAYDDGTAEFAVYMNRTLGRTAVRYFLNKPDVVSAVRMNIIPILKDLTGQSITVQVWSNKDGRPSTMLQQKAFRVEYAKARNGFIEFPFDYGVAVRDTFYVSWLQIGIDGIAVGLDRNTQHEDQIFVNLGQEWAPYTSFKNDPNLAYFQGSLQVRPVMGGKALPPITSIEPEKVTEWEVYPNPSNGLIQWKSDEIQRIEIYHLTGALVKQQIVQTANKTMDLSELPNGLYLVRLSNDEKTVVKKILLQR</sequence>
<dbReference type="Proteomes" id="UP000251993">
    <property type="component" value="Chromosome"/>
</dbReference>
<dbReference type="InterPro" id="IPR026444">
    <property type="entry name" value="Secre_tail"/>
</dbReference>
<reference evidence="2 3" key="1">
    <citation type="submission" date="2018-07" db="EMBL/GenBank/DDBJ databases">
        <title>Genome sequencing of Runella.</title>
        <authorList>
            <person name="Baek M.-G."/>
            <person name="Yi H."/>
        </authorList>
    </citation>
    <scope>NUCLEOTIDE SEQUENCE [LARGE SCALE GENOMIC DNA]</scope>
    <source>
        <strain evidence="2 3">HYN0085</strain>
    </source>
</reference>